<accession>A0ABS9ENK5</accession>
<evidence type="ECO:0000313" key="3">
    <source>
        <dbReference type="Proteomes" id="UP001200430"/>
    </source>
</evidence>
<dbReference type="Gene3D" id="3.40.190.10">
    <property type="entry name" value="Periplasmic binding protein-like II"/>
    <property type="match status" value="2"/>
</dbReference>
<gene>
    <name evidence="2" type="ORF">L2W38_05610</name>
</gene>
<sequence>MSRKAMSFALTVAMIIAFSLSAGATTFMRIGTASVGGGFYQIGNCIAQLGNEKLDDVNFSAVTGGSIKNCYNLQKGDVELGLVQSATLYDAANGSGVFKEKLGKLRFVTAIYSMPFHILYNKKAEISKIEDFKGKKIDFGPIGGGIEVNTACLLSAYGISTDDVKMERFNKTESSEALKVGRSQGHVWGTTVPNAMVTDMIRSGKVGLLTMSPEKVSEAVKKYPFYSPAIIPGGVYAGYDDDMITIASTGVLVARDDIPDEVIYSLLKTMYDNSDLLGKRLSYFRHFGLKAALNGLCLPIHPGATKFYKEEGLM</sequence>
<protein>
    <submittedName>
        <fullName evidence="2">TAXI family TRAP transporter solute-binding subunit</fullName>
    </submittedName>
</protein>
<reference evidence="2 3" key="1">
    <citation type="submission" date="2022-01" db="EMBL/GenBank/DDBJ databases">
        <title>Dethiosulfovibrio faecalis sp. nov., a novel proteolytic, non-sulfur-reducing bacterium isolated from a marine aquaculture solid waste bioreactor.</title>
        <authorList>
            <person name="Grabowski S."/>
            <person name="Apolinario E."/>
            <person name="Schneider N."/>
            <person name="Marshall C.W."/>
            <person name="Sowers K.R."/>
        </authorList>
    </citation>
    <scope>NUCLEOTIDE SEQUENCE [LARGE SCALE GENOMIC DNA]</scope>
    <source>
        <strain evidence="2 3">DSM 12537</strain>
    </source>
</reference>
<dbReference type="RefSeq" id="WP_236099038.1">
    <property type="nucleotide sequence ID" value="NZ_JAKGUD010000004.1"/>
</dbReference>
<dbReference type="CDD" id="cd13520">
    <property type="entry name" value="PBP2_TAXI_TRAP"/>
    <property type="match status" value="1"/>
</dbReference>
<dbReference type="Proteomes" id="UP001200430">
    <property type="component" value="Unassembled WGS sequence"/>
</dbReference>
<evidence type="ECO:0000313" key="2">
    <source>
        <dbReference type="EMBL" id="MCF4142284.1"/>
    </source>
</evidence>
<dbReference type="PANTHER" id="PTHR42941">
    <property type="entry name" value="SLL1037 PROTEIN"/>
    <property type="match status" value="1"/>
</dbReference>
<comment type="caution">
    <text evidence="2">The sequence shown here is derived from an EMBL/GenBank/DDBJ whole genome shotgun (WGS) entry which is preliminary data.</text>
</comment>
<dbReference type="Pfam" id="PF16868">
    <property type="entry name" value="NMT1_3"/>
    <property type="match status" value="1"/>
</dbReference>
<name>A0ABS9ENK5_9BACT</name>
<feature type="signal peptide" evidence="1">
    <location>
        <begin position="1"/>
        <end position="24"/>
    </location>
</feature>
<keyword evidence="3" id="KW-1185">Reference proteome</keyword>
<organism evidence="2 3">
    <name type="scientific">Dethiosulfovibrio marinus</name>
    <dbReference type="NCBI Taxonomy" id="133532"/>
    <lineage>
        <taxon>Bacteria</taxon>
        <taxon>Thermotogati</taxon>
        <taxon>Synergistota</taxon>
        <taxon>Synergistia</taxon>
        <taxon>Synergistales</taxon>
        <taxon>Dethiosulfovibrionaceae</taxon>
        <taxon>Dethiosulfovibrio</taxon>
    </lineage>
</organism>
<dbReference type="NCBIfam" id="TIGR02122">
    <property type="entry name" value="TRAP_TAXI"/>
    <property type="match status" value="1"/>
</dbReference>
<evidence type="ECO:0000256" key="1">
    <source>
        <dbReference type="SAM" id="SignalP"/>
    </source>
</evidence>
<keyword evidence="1" id="KW-0732">Signal</keyword>
<dbReference type="PANTHER" id="PTHR42941:SF1">
    <property type="entry name" value="SLL1037 PROTEIN"/>
    <property type="match status" value="1"/>
</dbReference>
<dbReference type="SUPFAM" id="SSF53850">
    <property type="entry name" value="Periplasmic binding protein-like II"/>
    <property type="match status" value="1"/>
</dbReference>
<proteinExistence type="predicted"/>
<dbReference type="InterPro" id="IPR011852">
    <property type="entry name" value="TRAP_TAXI"/>
</dbReference>
<dbReference type="EMBL" id="JAKGUD010000004">
    <property type="protein sequence ID" value="MCF4142284.1"/>
    <property type="molecule type" value="Genomic_DNA"/>
</dbReference>
<feature type="chain" id="PRO_5047292518" evidence="1">
    <location>
        <begin position="25"/>
        <end position="314"/>
    </location>
</feature>